<feature type="chain" id="PRO_5007890546" evidence="2">
    <location>
        <begin position="17"/>
        <end position="347"/>
    </location>
</feature>
<dbReference type="Proteomes" id="UP000076874">
    <property type="component" value="Unassembled WGS sequence"/>
</dbReference>
<dbReference type="Gene3D" id="3.40.50.1110">
    <property type="entry name" value="SGNH hydrolase"/>
    <property type="match status" value="1"/>
</dbReference>
<dbReference type="EMBL" id="AZHD01000021">
    <property type="protein sequence ID" value="OAA55042.1"/>
    <property type="molecule type" value="Genomic_DNA"/>
</dbReference>
<dbReference type="SUPFAM" id="SSF52266">
    <property type="entry name" value="SGNH hydrolase"/>
    <property type="match status" value="1"/>
</dbReference>
<protein>
    <submittedName>
        <fullName evidence="3">Carbohydrate esterase family 16 protein</fullName>
    </submittedName>
</protein>
<evidence type="ECO:0000256" key="2">
    <source>
        <dbReference type="SAM" id="SignalP"/>
    </source>
</evidence>
<accession>A0A167N2G3</accession>
<sequence>MLGFLAVVAGAALVAATNTYGPFDNLVAFGDSYSDDGRLAYYISNNGSAPPAGAYQTVTNVTASGGLTWGQYVQQRVPGLGFFDYAVSGATCSNRIVARELPPIHGPFPAVLDDEIPSFQADVAGAHTLYANRTADNTVYALWIGTNDLSFSGFLSDSQALGTNITTFVECTWAVLDALYAAGARRFVLFNQAPLHLAPMYRPQAAGGAGDNQYWANKTQYNETAYAYKMLEYTTSVNTIVAYGAPFQLLVRRRWLGAAVALFDVHRLLTDVYADPAAYLAAPANATGYFHHCDPTNTTQCTDAPGSIDSYMFFDELHPSTKTDSVIAEAFLDVVAGISEYGTTYSS</sequence>
<dbReference type="GO" id="GO:0016788">
    <property type="term" value="F:hydrolase activity, acting on ester bonds"/>
    <property type="evidence" value="ECO:0007669"/>
    <property type="project" value="InterPro"/>
</dbReference>
<dbReference type="STRING" id="1081102.A0A167N2G3"/>
<keyword evidence="4" id="KW-1185">Reference proteome</keyword>
<organism evidence="3 4">
    <name type="scientific">Niveomyces insectorum RCEF 264</name>
    <dbReference type="NCBI Taxonomy" id="1081102"/>
    <lineage>
        <taxon>Eukaryota</taxon>
        <taxon>Fungi</taxon>
        <taxon>Dikarya</taxon>
        <taxon>Ascomycota</taxon>
        <taxon>Pezizomycotina</taxon>
        <taxon>Sordariomycetes</taxon>
        <taxon>Hypocreomycetidae</taxon>
        <taxon>Hypocreales</taxon>
        <taxon>Cordycipitaceae</taxon>
        <taxon>Niveomyces</taxon>
    </lineage>
</organism>
<keyword evidence="2" id="KW-0732">Signal</keyword>
<dbReference type="OrthoDB" id="1600564at2759"/>
<gene>
    <name evidence="3" type="ORF">SPI_08546</name>
</gene>
<proteinExistence type="predicted"/>
<evidence type="ECO:0000313" key="3">
    <source>
        <dbReference type="EMBL" id="OAA55042.1"/>
    </source>
</evidence>
<dbReference type="InterPro" id="IPR036514">
    <property type="entry name" value="SGNH_hydro_sf"/>
</dbReference>
<evidence type="ECO:0000256" key="1">
    <source>
        <dbReference type="ARBA" id="ARBA00022801"/>
    </source>
</evidence>
<dbReference type="InterPro" id="IPR001087">
    <property type="entry name" value="GDSL"/>
</dbReference>
<evidence type="ECO:0000313" key="4">
    <source>
        <dbReference type="Proteomes" id="UP000076874"/>
    </source>
</evidence>
<dbReference type="InterPro" id="IPR051058">
    <property type="entry name" value="GDSL_Est/Lipase"/>
</dbReference>
<name>A0A167N2G3_9HYPO</name>
<feature type="signal peptide" evidence="2">
    <location>
        <begin position="1"/>
        <end position="16"/>
    </location>
</feature>
<dbReference type="AlphaFoldDB" id="A0A167N2G3"/>
<dbReference type="PANTHER" id="PTHR45648:SF22">
    <property type="entry name" value="GDSL LIPASE_ACYLHYDROLASE FAMILY PROTEIN (AFU_ORTHOLOGUE AFUA_4G14700)"/>
    <property type="match status" value="1"/>
</dbReference>
<dbReference type="PANTHER" id="PTHR45648">
    <property type="entry name" value="GDSL LIPASE/ACYLHYDROLASE FAMILY PROTEIN (AFU_ORTHOLOGUE AFUA_4G14700)"/>
    <property type="match status" value="1"/>
</dbReference>
<keyword evidence="1" id="KW-0378">Hydrolase</keyword>
<reference evidence="3 4" key="1">
    <citation type="journal article" date="2016" name="Genome Biol. Evol.">
        <title>Divergent and convergent evolution of fungal pathogenicity.</title>
        <authorList>
            <person name="Shang Y."/>
            <person name="Xiao G."/>
            <person name="Zheng P."/>
            <person name="Cen K."/>
            <person name="Zhan S."/>
            <person name="Wang C."/>
        </authorList>
    </citation>
    <scope>NUCLEOTIDE SEQUENCE [LARGE SCALE GENOMIC DNA]</scope>
    <source>
        <strain evidence="3 4">RCEF 264</strain>
    </source>
</reference>
<dbReference type="Pfam" id="PF00657">
    <property type="entry name" value="Lipase_GDSL"/>
    <property type="match status" value="1"/>
</dbReference>
<comment type="caution">
    <text evidence="3">The sequence shown here is derived from an EMBL/GenBank/DDBJ whole genome shotgun (WGS) entry which is preliminary data.</text>
</comment>
<dbReference type="CDD" id="cd01846">
    <property type="entry name" value="fatty_acyltransferase_like"/>
    <property type="match status" value="1"/>
</dbReference>